<keyword evidence="3 7" id="KW-0347">Helicase</keyword>
<proteinExistence type="inferred from homology"/>
<comment type="similarity">
    <text evidence="5 7">Belongs to the DEAD box helicase family.</text>
</comment>
<dbReference type="PROSITE" id="PS00039">
    <property type="entry name" value="DEAD_ATP_HELICASE"/>
    <property type="match status" value="1"/>
</dbReference>
<feature type="domain" description="Helicase ATP-binding" evidence="9">
    <location>
        <begin position="33"/>
        <end position="206"/>
    </location>
</feature>
<keyword evidence="1 7" id="KW-0547">Nucleotide-binding</keyword>
<evidence type="ECO:0000256" key="3">
    <source>
        <dbReference type="ARBA" id="ARBA00022806"/>
    </source>
</evidence>
<protein>
    <submittedName>
        <fullName evidence="12">DEAD/DEAH box helicase</fullName>
    </submittedName>
</protein>
<keyword evidence="4 7" id="KW-0067">ATP-binding</keyword>
<dbReference type="InterPro" id="IPR050079">
    <property type="entry name" value="DEAD_box_RNA_helicase"/>
</dbReference>
<dbReference type="CDD" id="cd18787">
    <property type="entry name" value="SF2_C_DEAD"/>
    <property type="match status" value="1"/>
</dbReference>
<dbReference type="PROSITE" id="PS51192">
    <property type="entry name" value="HELICASE_ATP_BIND_1"/>
    <property type="match status" value="1"/>
</dbReference>
<name>A0ABN0YKT5_9CAUL</name>
<organism evidence="12 13">
    <name type="scientific">Brevundimonas terrae</name>
    <dbReference type="NCBI Taxonomy" id="363631"/>
    <lineage>
        <taxon>Bacteria</taxon>
        <taxon>Pseudomonadati</taxon>
        <taxon>Pseudomonadota</taxon>
        <taxon>Alphaproteobacteria</taxon>
        <taxon>Caulobacterales</taxon>
        <taxon>Caulobacteraceae</taxon>
        <taxon>Brevundimonas</taxon>
    </lineage>
</organism>
<dbReference type="InterPro" id="IPR014014">
    <property type="entry name" value="RNA_helicase_DEAD_Q_motif"/>
</dbReference>
<dbReference type="SMART" id="SM00487">
    <property type="entry name" value="DEXDc"/>
    <property type="match status" value="1"/>
</dbReference>
<keyword evidence="13" id="KW-1185">Reference proteome</keyword>
<sequence>MTEFSKLGLSPTTLQAIADTGYTEATPIQSQAIPVALAGRDVLGIAQTGTGKTAAFTLPLIDRLSSGRARARMPRAVVLCPTRELADQVAENFAKYAKGTRLNWVLLIGGVSMGDQVAMLNKGVDVMIATPGRLLDLFERGKILLTGVEIMVVDEADRMLDMGFIPDIERIFKLTPPRRQTLFFSATMPPEITRLTQQFLKDPTRIEVSRPAQTADTITQHITRLPVSDPKAKRTALRLLIERSEVQNGIVFCNRKSDVDIVAKSLAVHGFNAAPIHGDLDQSLRMKTLSDFRNGDLKLLVASDVAARGLDIPAVSHVFNYDVPHHADDYVHRIGRTGRAGRTGDAYMIVTPSDDKSLDKVLKLIKKDPVELPLDDVDFTSISDRPRSSEGRSSRSRRERTREPKVADAEVLAVDTAPTDDTVQTPVSEAKEEGRTRRGRSRRKPETAIEAIETVAVETPEADSPPKAEQPSRNRGRNNRKSSSEVQKSAEPAHNSTAFGDEIPAFLRRPVILPA</sequence>
<feature type="compositionally biased region" description="Basic and acidic residues" evidence="8">
    <location>
        <begin position="384"/>
        <end position="393"/>
    </location>
</feature>
<evidence type="ECO:0000256" key="8">
    <source>
        <dbReference type="SAM" id="MobiDB-lite"/>
    </source>
</evidence>
<comment type="caution">
    <text evidence="12">The sequence shown here is derived from an EMBL/GenBank/DDBJ whole genome shotgun (WGS) entry which is preliminary data.</text>
</comment>
<dbReference type="InterPro" id="IPR001650">
    <property type="entry name" value="Helicase_C-like"/>
</dbReference>
<evidence type="ECO:0000256" key="4">
    <source>
        <dbReference type="ARBA" id="ARBA00022840"/>
    </source>
</evidence>
<evidence type="ECO:0000256" key="2">
    <source>
        <dbReference type="ARBA" id="ARBA00022801"/>
    </source>
</evidence>
<evidence type="ECO:0000256" key="6">
    <source>
        <dbReference type="PROSITE-ProRule" id="PRU00552"/>
    </source>
</evidence>
<dbReference type="Pfam" id="PF00270">
    <property type="entry name" value="DEAD"/>
    <property type="match status" value="1"/>
</dbReference>
<dbReference type="InterPro" id="IPR014001">
    <property type="entry name" value="Helicase_ATP-bd"/>
</dbReference>
<dbReference type="Proteomes" id="UP001500791">
    <property type="component" value="Unassembled WGS sequence"/>
</dbReference>
<dbReference type="InterPro" id="IPR044742">
    <property type="entry name" value="DEAD/DEAH_RhlB"/>
</dbReference>
<dbReference type="PROSITE" id="PS51194">
    <property type="entry name" value="HELICASE_CTER"/>
    <property type="match status" value="1"/>
</dbReference>
<dbReference type="CDD" id="cd00268">
    <property type="entry name" value="DEADc"/>
    <property type="match status" value="1"/>
</dbReference>
<dbReference type="RefSeq" id="WP_167178230.1">
    <property type="nucleotide sequence ID" value="NZ_BAAAEJ010000009.1"/>
</dbReference>
<dbReference type="InterPro" id="IPR027417">
    <property type="entry name" value="P-loop_NTPase"/>
</dbReference>
<dbReference type="InterPro" id="IPR011545">
    <property type="entry name" value="DEAD/DEAH_box_helicase_dom"/>
</dbReference>
<dbReference type="PANTHER" id="PTHR47959:SF13">
    <property type="entry name" value="ATP-DEPENDENT RNA HELICASE RHLE"/>
    <property type="match status" value="1"/>
</dbReference>
<dbReference type="SMART" id="SM00490">
    <property type="entry name" value="HELICc"/>
    <property type="match status" value="1"/>
</dbReference>
<evidence type="ECO:0000256" key="5">
    <source>
        <dbReference type="ARBA" id="ARBA00038437"/>
    </source>
</evidence>
<dbReference type="SUPFAM" id="SSF52540">
    <property type="entry name" value="P-loop containing nucleoside triphosphate hydrolases"/>
    <property type="match status" value="1"/>
</dbReference>
<feature type="domain" description="Helicase C-terminal" evidence="10">
    <location>
        <begin position="236"/>
        <end position="380"/>
    </location>
</feature>
<keyword evidence="2 7" id="KW-0378">Hydrolase</keyword>
<accession>A0ABN0YKT5</accession>
<evidence type="ECO:0000313" key="12">
    <source>
        <dbReference type="EMBL" id="GAA0398399.1"/>
    </source>
</evidence>
<evidence type="ECO:0000256" key="7">
    <source>
        <dbReference type="RuleBase" id="RU000492"/>
    </source>
</evidence>
<dbReference type="InterPro" id="IPR000629">
    <property type="entry name" value="RNA-helicase_DEAD-box_CS"/>
</dbReference>
<feature type="short sequence motif" description="Q motif" evidence="6">
    <location>
        <begin position="2"/>
        <end position="30"/>
    </location>
</feature>
<evidence type="ECO:0000256" key="1">
    <source>
        <dbReference type="ARBA" id="ARBA00022741"/>
    </source>
</evidence>
<feature type="region of interest" description="Disordered" evidence="8">
    <location>
        <begin position="378"/>
        <end position="515"/>
    </location>
</feature>
<reference evidence="12 13" key="1">
    <citation type="journal article" date="2019" name="Int. J. Syst. Evol. Microbiol.">
        <title>The Global Catalogue of Microorganisms (GCM) 10K type strain sequencing project: providing services to taxonomists for standard genome sequencing and annotation.</title>
        <authorList>
            <consortium name="The Broad Institute Genomics Platform"/>
            <consortium name="The Broad Institute Genome Sequencing Center for Infectious Disease"/>
            <person name="Wu L."/>
            <person name="Ma J."/>
        </authorList>
    </citation>
    <scope>NUCLEOTIDE SEQUENCE [LARGE SCALE GENOMIC DNA]</scope>
    <source>
        <strain evidence="12 13">JCM 13476</strain>
    </source>
</reference>
<evidence type="ECO:0000313" key="13">
    <source>
        <dbReference type="Proteomes" id="UP001500791"/>
    </source>
</evidence>
<dbReference type="Gene3D" id="3.40.50.300">
    <property type="entry name" value="P-loop containing nucleotide triphosphate hydrolases"/>
    <property type="match status" value="2"/>
</dbReference>
<dbReference type="PROSITE" id="PS51195">
    <property type="entry name" value="Q_MOTIF"/>
    <property type="match status" value="1"/>
</dbReference>
<evidence type="ECO:0000259" key="11">
    <source>
        <dbReference type="PROSITE" id="PS51195"/>
    </source>
</evidence>
<dbReference type="EMBL" id="BAAAEJ010000009">
    <property type="protein sequence ID" value="GAA0398399.1"/>
    <property type="molecule type" value="Genomic_DNA"/>
</dbReference>
<dbReference type="PANTHER" id="PTHR47959">
    <property type="entry name" value="ATP-DEPENDENT RNA HELICASE RHLE-RELATED"/>
    <property type="match status" value="1"/>
</dbReference>
<gene>
    <name evidence="12" type="ORF">GCM10009093_26230</name>
</gene>
<dbReference type="GO" id="GO:0004386">
    <property type="term" value="F:helicase activity"/>
    <property type="evidence" value="ECO:0007669"/>
    <property type="project" value="UniProtKB-KW"/>
</dbReference>
<dbReference type="Pfam" id="PF00271">
    <property type="entry name" value="Helicase_C"/>
    <property type="match status" value="1"/>
</dbReference>
<evidence type="ECO:0000259" key="10">
    <source>
        <dbReference type="PROSITE" id="PS51194"/>
    </source>
</evidence>
<evidence type="ECO:0000259" key="9">
    <source>
        <dbReference type="PROSITE" id="PS51192"/>
    </source>
</evidence>
<feature type="domain" description="DEAD-box RNA helicase Q" evidence="11">
    <location>
        <begin position="2"/>
        <end position="30"/>
    </location>
</feature>